<sequence>MIQPILFFALGFLCAGFIAMLVTPAFLRRAARLTRKRIEASTPLTQEEIQADKDRIRAEAAMAIRRLEMSGEAAREKLAMQLVEINRRREEIKALSAERDDKAATIAEQEAQLASMTAELQKRGEELQKLSGQLAQVEAEKSRLEKELEQLGRLYEEASFASSSRQIQLVARESEIETLASEILHVKAQRKDADARAQAMALETRSAREALKEEKKRAGDLDKKLERMMSTLADRDEKLERLERNSAHQHSGSTRASVAGQAVAAMLGGEAGLQPDPDDEPTPGGAVPDTEVEQALAKLSADRERLEQRLTVLARENRKLKAERAPGDSEAAAVNARLREQMSQLAAEVVHLTALLDGPDSPITKALDGANGQERGSGPSLADRIRALQQAAHTPVPPASEK</sequence>
<evidence type="ECO:0000313" key="5">
    <source>
        <dbReference type="Proteomes" id="UP000281647"/>
    </source>
</evidence>
<dbReference type="OrthoDB" id="7826912at2"/>
<keyword evidence="3" id="KW-1133">Transmembrane helix</keyword>
<organism evidence="4 5">
    <name type="scientific">Borborobacter arsenicus</name>
    <dbReference type="NCBI Taxonomy" id="1851146"/>
    <lineage>
        <taxon>Bacteria</taxon>
        <taxon>Pseudomonadati</taxon>
        <taxon>Pseudomonadota</taxon>
        <taxon>Alphaproteobacteria</taxon>
        <taxon>Hyphomicrobiales</taxon>
        <taxon>Phyllobacteriaceae</taxon>
        <taxon>Borborobacter</taxon>
    </lineage>
</organism>
<keyword evidence="5" id="KW-1185">Reference proteome</keyword>
<keyword evidence="3" id="KW-0472">Membrane</keyword>
<name>A0A432V0E6_9HYPH</name>
<protein>
    <submittedName>
        <fullName evidence="4">Uncharacterized protein</fullName>
    </submittedName>
</protein>
<reference evidence="4 5" key="1">
    <citation type="submission" date="2018-11" db="EMBL/GenBank/DDBJ databases">
        <title>Pseudaminobacter arsenicus sp. nov., an arsenic-resistant bacterium isolated from arsenic-rich aquifers.</title>
        <authorList>
            <person name="Mu Y."/>
        </authorList>
    </citation>
    <scope>NUCLEOTIDE SEQUENCE [LARGE SCALE GENOMIC DNA]</scope>
    <source>
        <strain evidence="4 5">CB3</strain>
    </source>
</reference>
<feature type="transmembrane region" description="Helical" evidence="3">
    <location>
        <begin position="6"/>
        <end position="27"/>
    </location>
</feature>
<feature type="region of interest" description="Disordered" evidence="2">
    <location>
        <begin position="359"/>
        <end position="381"/>
    </location>
</feature>
<accession>A0A432V0E6</accession>
<keyword evidence="3" id="KW-0812">Transmembrane</keyword>
<feature type="coiled-coil region" evidence="1">
    <location>
        <begin position="211"/>
        <end position="245"/>
    </location>
</feature>
<dbReference type="Proteomes" id="UP000281647">
    <property type="component" value="Unassembled WGS sequence"/>
</dbReference>
<evidence type="ECO:0000313" key="4">
    <source>
        <dbReference type="EMBL" id="RUM95555.1"/>
    </source>
</evidence>
<proteinExistence type="predicted"/>
<dbReference type="EMBL" id="RKST01000037">
    <property type="protein sequence ID" value="RUM95555.1"/>
    <property type="molecule type" value="Genomic_DNA"/>
</dbReference>
<feature type="coiled-coil region" evidence="1">
    <location>
        <begin position="289"/>
        <end position="355"/>
    </location>
</feature>
<evidence type="ECO:0000256" key="3">
    <source>
        <dbReference type="SAM" id="Phobius"/>
    </source>
</evidence>
<comment type="caution">
    <text evidence="4">The sequence shown here is derived from an EMBL/GenBank/DDBJ whole genome shotgun (WGS) entry which is preliminary data.</text>
</comment>
<dbReference type="AlphaFoldDB" id="A0A432V0E6"/>
<evidence type="ECO:0000256" key="2">
    <source>
        <dbReference type="SAM" id="MobiDB-lite"/>
    </source>
</evidence>
<keyword evidence="1" id="KW-0175">Coiled coil</keyword>
<feature type="coiled-coil region" evidence="1">
    <location>
        <begin position="75"/>
        <end position="161"/>
    </location>
</feature>
<evidence type="ECO:0000256" key="1">
    <source>
        <dbReference type="SAM" id="Coils"/>
    </source>
</evidence>
<feature type="region of interest" description="Disordered" evidence="2">
    <location>
        <begin position="269"/>
        <end position="288"/>
    </location>
</feature>
<dbReference type="RefSeq" id="WP_128628595.1">
    <property type="nucleotide sequence ID" value="NZ_RKST01000037.1"/>
</dbReference>
<gene>
    <name evidence="4" type="ORF">EET67_22590</name>
</gene>